<feature type="transmembrane region" description="Helical" evidence="1">
    <location>
        <begin position="379"/>
        <end position="402"/>
    </location>
</feature>
<dbReference type="PANTHER" id="PTHR43179">
    <property type="entry name" value="RHAMNOSYLTRANSFERASE WBBL"/>
    <property type="match status" value="1"/>
</dbReference>
<feature type="domain" description="Glycosyltransferase 2-like" evidence="2">
    <location>
        <begin position="4"/>
        <end position="123"/>
    </location>
</feature>
<dbReference type="AlphaFoldDB" id="A0A644TQI3"/>
<feature type="transmembrane region" description="Helical" evidence="1">
    <location>
        <begin position="287"/>
        <end position="308"/>
    </location>
</feature>
<reference evidence="3" key="1">
    <citation type="submission" date="2019-08" db="EMBL/GenBank/DDBJ databases">
        <authorList>
            <person name="Kucharzyk K."/>
            <person name="Murdoch R.W."/>
            <person name="Higgins S."/>
            <person name="Loffler F."/>
        </authorList>
    </citation>
    <scope>NUCLEOTIDE SEQUENCE</scope>
</reference>
<evidence type="ECO:0000259" key="2">
    <source>
        <dbReference type="Pfam" id="PF00535"/>
    </source>
</evidence>
<accession>A0A644TQI3</accession>
<gene>
    <name evidence="3" type="ORF">SDC9_14938</name>
</gene>
<keyword evidence="1" id="KW-0472">Membrane</keyword>
<dbReference type="Pfam" id="PF00535">
    <property type="entry name" value="Glycos_transf_2"/>
    <property type="match status" value="1"/>
</dbReference>
<sequence>MKLSVVIVNYNVKYFLEQCLHSVEAAVRDLDAEVFVVDNNSVDGSVEMVLEKFPHIKLIVNTVNTGFSVANNQAIRESSGEYILLLNPDTVVELDTFTRSVEFMDAHPDAGGLGIKMVDGSGKYLPESKRGLPTPAVAFYKIFGLSTLFPKSKVFGQYHLGYLDRDQTHVVDVLAGAYMMLRRETLEKTGLLDETFFMYGEDIDLSYRITKAGYKNYYYPGARIIHYKGESTKKSSINYVFVFYNAMVIFARKHFSQKNARLFSFLIHIAIYLRAGVSIIHRLLKRVMLPLADAAVIYSGSLLIVNYWESAVTYTFGGHYPPLFLYGLLPAYILIWLFSVLVAGGYDKPLSLRKVYTGIFAGTVVILVFYALLPSGFRFSRAIIILSGLWGLISLTGIRLALHFAGFRNYRLGHNENLRFAIAGSGDETGRVAGLLRNSLRNPGFIGLVSTGNPPERDEGYIGSIANISDIINIYKIDEVIFCARDIPANQIIDTMAQLRNMEIEFKIAPPESLSIIGSNSISTMGDVFIVDINSITKANNLRNKRLLDFGTALLLLPLSPLLMWIMKNPLNFPVNILKVLFGFRSWVGYSSFEHRTTNLPSVRKGILNPTDMLRIRNLDQETILRLNMLYARDYRLTNDINIFLRSFLHLGRKA</sequence>
<protein>
    <recommendedName>
        <fullName evidence="2">Glycosyltransferase 2-like domain-containing protein</fullName>
    </recommendedName>
</protein>
<dbReference type="InterPro" id="IPR029044">
    <property type="entry name" value="Nucleotide-diphossugar_trans"/>
</dbReference>
<feature type="transmembrane region" description="Helical" evidence="1">
    <location>
        <begin position="323"/>
        <end position="343"/>
    </location>
</feature>
<organism evidence="3">
    <name type="scientific">bioreactor metagenome</name>
    <dbReference type="NCBI Taxonomy" id="1076179"/>
    <lineage>
        <taxon>unclassified sequences</taxon>
        <taxon>metagenomes</taxon>
        <taxon>ecological metagenomes</taxon>
    </lineage>
</organism>
<proteinExistence type="predicted"/>
<dbReference type="EMBL" id="VSSQ01000045">
    <property type="protein sequence ID" value="MPL69204.1"/>
    <property type="molecule type" value="Genomic_DNA"/>
</dbReference>
<keyword evidence="1" id="KW-0812">Transmembrane</keyword>
<feature type="transmembrane region" description="Helical" evidence="1">
    <location>
        <begin position="355"/>
        <end position="373"/>
    </location>
</feature>
<evidence type="ECO:0000313" key="3">
    <source>
        <dbReference type="EMBL" id="MPL69204.1"/>
    </source>
</evidence>
<dbReference type="InterPro" id="IPR001173">
    <property type="entry name" value="Glyco_trans_2-like"/>
</dbReference>
<dbReference type="SUPFAM" id="SSF53448">
    <property type="entry name" value="Nucleotide-diphospho-sugar transferases"/>
    <property type="match status" value="1"/>
</dbReference>
<keyword evidence="1" id="KW-1133">Transmembrane helix</keyword>
<feature type="transmembrane region" description="Helical" evidence="1">
    <location>
        <begin position="261"/>
        <end position="280"/>
    </location>
</feature>
<dbReference type="Pfam" id="PF13727">
    <property type="entry name" value="CoA_binding_3"/>
    <property type="match status" value="1"/>
</dbReference>
<evidence type="ECO:0000256" key="1">
    <source>
        <dbReference type="SAM" id="Phobius"/>
    </source>
</evidence>
<dbReference type="CDD" id="cd04186">
    <property type="entry name" value="GT_2_like_c"/>
    <property type="match status" value="1"/>
</dbReference>
<name>A0A644TQI3_9ZZZZ</name>
<dbReference type="PANTHER" id="PTHR43179:SF7">
    <property type="entry name" value="RHAMNOSYLTRANSFERASE WBBL"/>
    <property type="match status" value="1"/>
</dbReference>
<comment type="caution">
    <text evidence="3">The sequence shown here is derived from an EMBL/GenBank/DDBJ whole genome shotgun (WGS) entry which is preliminary data.</text>
</comment>
<dbReference type="Gene3D" id="3.90.550.10">
    <property type="entry name" value="Spore Coat Polysaccharide Biosynthesis Protein SpsA, Chain A"/>
    <property type="match status" value="1"/>
</dbReference>